<dbReference type="EC" id="4.2.1.96" evidence="3"/>
<evidence type="ECO:0000256" key="4">
    <source>
        <dbReference type="ARBA" id="ARBA00023239"/>
    </source>
</evidence>
<evidence type="ECO:0000313" key="6">
    <source>
        <dbReference type="Proteomes" id="UP000292423"/>
    </source>
</evidence>
<proteinExistence type="inferred from homology"/>
<name>A0A4Q7ZA80_9GAMM</name>
<reference evidence="5 6" key="1">
    <citation type="submission" date="2019-02" db="EMBL/GenBank/DDBJ databases">
        <title>Genomic Encyclopedia of Type Strains, Phase IV (KMG-IV): sequencing the most valuable type-strain genomes for metagenomic binning, comparative biology and taxonomic classification.</title>
        <authorList>
            <person name="Goeker M."/>
        </authorList>
    </citation>
    <scope>NUCLEOTIDE SEQUENCE [LARGE SCALE GENOMIC DNA]</scope>
    <source>
        <strain evidence="5 6">DSM 105135</strain>
    </source>
</reference>
<dbReference type="OrthoDB" id="5294615at2"/>
<dbReference type="EMBL" id="SHKX01000010">
    <property type="protein sequence ID" value="RZU47458.1"/>
    <property type="molecule type" value="Genomic_DNA"/>
</dbReference>
<keyword evidence="4" id="KW-0456">Lyase</keyword>
<dbReference type="InterPro" id="IPR001533">
    <property type="entry name" value="Pterin_deHydtase"/>
</dbReference>
<gene>
    <name evidence="5" type="ORF">EV700_0420</name>
</gene>
<dbReference type="SUPFAM" id="SSF55248">
    <property type="entry name" value="PCD-like"/>
    <property type="match status" value="1"/>
</dbReference>
<dbReference type="GO" id="GO:0008124">
    <property type="term" value="F:4-alpha-hydroxytetrahydrobiopterin dehydratase activity"/>
    <property type="evidence" value="ECO:0007669"/>
    <property type="project" value="UniProtKB-EC"/>
</dbReference>
<dbReference type="InterPro" id="IPR036428">
    <property type="entry name" value="PCD_sf"/>
</dbReference>
<dbReference type="Gene3D" id="3.30.1360.20">
    <property type="entry name" value="Transcriptional coactivator/pterin dehydratase"/>
    <property type="match status" value="1"/>
</dbReference>
<evidence type="ECO:0000256" key="3">
    <source>
        <dbReference type="ARBA" id="ARBA00013252"/>
    </source>
</evidence>
<evidence type="ECO:0000256" key="1">
    <source>
        <dbReference type="ARBA" id="ARBA00001554"/>
    </source>
</evidence>
<dbReference type="GO" id="GO:0006729">
    <property type="term" value="P:tetrahydrobiopterin biosynthetic process"/>
    <property type="evidence" value="ECO:0007669"/>
    <property type="project" value="InterPro"/>
</dbReference>
<accession>A0A4Q7ZA80</accession>
<organism evidence="5 6">
    <name type="scientific">Fluviicoccus keumensis</name>
    <dbReference type="NCBI Taxonomy" id="1435465"/>
    <lineage>
        <taxon>Bacteria</taxon>
        <taxon>Pseudomonadati</taxon>
        <taxon>Pseudomonadota</taxon>
        <taxon>Gammaproteobacteria</taxon>
        <taxon>Moraxellales</taxon>
        <taxon>Moraxellaceae</taxon>
        <taxon>Fluviicoccus</taxon>
    </lineage>
</organism>
<dbReference type="RefSeq" id="WP_130410701.1">
    <property type="nucleotide sequence ID" value="NZ_SHKX01000010.1"/>
</dbReference>
<comment type="caution">
    <text evidence="5">The sequence shown here is derived from an EMBL/GenBank/DDBJ whole genome shotgun (WGS) entry which is preliminary data.</text>
</comment>
<sequence length="119" mass="13645">MEKSAELHLTLPELAPWSPSGLYQAALLEHQCLSLPHWRLDRSTGIDRLFRQWETPDFAAAARLAARLAELAEAVQHHPEITIGWGFIRVCWYTRDLGGVHENDLRLAHATEQLFTRHL</sequence>
<comment type="similarity">
    <text evidence="2">Belongs to the pterin-4-alpha-carbinolamine dehydratase family.</text>
</comment>
<dbReference type="Proteomes" id="UP000292423">
    <property type="component" value="Unassembled WGS sequence"/>
</dbReference>
<dbReference type="CDD" id="cd00488">
    <property type="entry name" value="PCD_DCoH"/>
    <property type="match status" value="1"/>
</dbReference>
<evidence type="ECO:0000313" key="5">
    <source>
        <dbReference type="EMBL" id="RZU47458.1"/>
    </source>
</evidence>
<dbReference type="PANTHER" id="PTHR42805:SF1">
    <property type="entry name" value="PTERIN-4-ALPHA-CARBINOLAMINE DEHYDRATASE-RELATED"/>
    <property type="match status" value="1"/>
</dbReference>
<dbReference type="Pfam" id="PF01329">
    <property type="entry name" value="Pterin_4a"/>
    <property type="match status" value="1"/>
</dbReference>
<evidence type="ECO:0000256" key="2">
    <source>
        <dbReference type="ARBA" id="ARBA00006472"/>
    </source>
</evidence>
<dbReference type="InterPro" id="IPR050376">
    <property type="entry name" value="Pterin-4-alpha-carb_dehyd"/>
</dbReference>
<protein>
    <recommendedName>
        <fullName evidence="3">4a-hydroxytetrahydrobiopterin dehydratase</fullName>
        <ecNumber evidence="3">4.2.1.96</ecNumber>
    </recommendedName>
</protein>
<comment type="catalytic activity">
    <reaction evidence="1">
        <text>(4aS,6R)-4a-hydroxy-L-erythro-5,6,7,8-tetrahydrobiopterin = (6R)-L-erythro-6,7-dihydrobiopterin + H2O</text>
        <dbReference type="Rhea" id="RHEA:11920"/>
        <dbReference type="ChEBI" id="CHEBI:15377"/>
        <dbReference type="ChEBI" id="CHEBI:15642"/>
        <dbReference type="ChEBI" id="CHEBI:43120"/>
        <dbReference type="EC" id="4.2.1.96"/>
    </reaction>
</comment>
<keyword evidence="6" id="KW-1185">Reference proteome</keyword>
<dbReference type="AlphaFoldDB" id="A0A4Q7ZA80"/>
<dbReference type="PANTHER" id="PTHR42805">
    <property type="entry name" value="PTERIN-4-ALPHA-CARBINOLAMINE DEHYDRATASE-RELATED"/>
    <property type="match status" value="1"/>
</dbReference>